<protein>
    <submittedName>
        <fullName evidence="8">Bifunctional inhibitor/lipid-transfer protein/seed storage 2S albumin superfamily protein</fullName>
    </submittedName>
</protein>
<gene>
    <name evidence="8" type="ORF">FRX31_009279</name>
</gene>
<dbReference type="AlphaFoldDB" id="A0A7J6WVQ3"/>
<dbReference type="Gene3D" id="1.10.110.10">
    <property type="entry name" value="Plant lipid-transfer and hydrophobic proteins"/>
    <property type="match status" value="1"/>
</dbReference>
<accession>A0A7J6WVQ3</accession>
<dbReference type="InterPro" id="IPR036312">
    <property type="entry name" value="Bifun_inhib/LTP/seed_sf"/>
</dbReference>
<feature type="domain" description="Bifunctional inhibitor/plant lipid transfer protein/seed storage helical" evidence="7">
    <location>
        <begin position="39"/>
        <end position="122"/>
    </location>
</feature>
<keyword evidence="2 6" id="KW-0732">Signal</keyword>
<feature type="compositionally biased region" description="Polar residues" evidence="5">
    <location>
        <begin position="128"/>
        <end position="148"/>
    </location>
</feature>
<comment type="similarity">
    <text evidence="1">Belongs to the plant LTP family.</text>
</comment>
<proteinExistence type="inferred from homology"/>
<evidence type="ECO:0000256" key="5">
    <source>
        <dbReference type="SAM" id="MobiDB-lite"/>
    </source>
</evidence>
<evidence type="ECO:0000256" key="6">
    <source>
        <dbReference type="SAM" id="SignalP"/>
    </source>
</evidence>
<dbReference type="InterPro" id="IPR043325">
    <property type="entry name" value="LTSS"/>
</dbReference>
<feature type="region of interest" description="Disordered" evidence="5">
    <location>
        <begin position="128"/>
        <end position="167"/>
    </location>
</feature>
<keyword evidence="3" id="KW-1015">Disulfide bond</keyword>
<dbReference type="OrthoDB" id="1925812at2759"/>
<feature type="chain" id="PRO_5029720171" evidence="6">
    <location>
        <begin position="26"/>
        <end position="194"/>
    </location>
</feature>
<evidence type="ECO:0000256" key="4">
    <source>
        <dbReference type="ARBA" id="ARBA00023180"/>
    </source>
</evidence>
<dbReference type="SUPFAM" id="SSF47699">
    <property type="entry name" value="Bifunctional inhibitor/lipid-transfer protein/seed storage 2S albumin"/>
    <property type="match status" value="1"/>
</dbReference>
<dbReference type="InterPro" id="IPR016140">
    <property type="entry name" value="Bifunc_inhib/LTP/seed_store"/>
</dbReference>
<comment type="caution">
    <text evidence="8">The sequence shown here is derived from an EMBL/GenBank/DDBJ whole genome shotgun (WGS) entry which is preliminary data.</text>
</comment>
<evidence type="ECO:0000256" key="3">
    <source>
        <dbReference type="ARBA" id="ARBA00023157"/>
    </source>
</evidence>
<organism evidence="8 9">
    <name type="scientific">Thalictrum thalictroides</name>
    <name type="common">Rue-anemone</name>
    <name type="synonym">Anemone thalictroides</name>
    <dbReference type="NCBI Taxonomy" id="46969"/>
    <lineage>
        <taxon>Eukaryota</taxon>
        <taxon>Viridiplantae</taxon>
        <taxon>Streptophyta</taxon>
        <taxon>Embryophyta</taxon>
        <taxon>Tracheophyta</taxon>
        <taxon>Spermatophyta</taxon>
        <taxon>Magnoliopsida</taxon>
        <taxon>Ranunculales</taxon>
        <taxon>Ranunculaceae</taxon>
        <taxon>Thalictroideae</taxon>
        <taxon>Thalictrum</taxon>
    </lineage>
</organism>
<reference evidence="8 9" key="1">
    <citation type="submission" date="2020-06" db="EMBL/GenBank/DDBJ databases">
        <title>Transcriptomic and genomic resources for Thalictrum thalictroides and T. hernandezii: Facilitating candidate gene discovery in an emerging model plant lineage.</title>
        <authorList>
            <person name="Arias T."/>
            <person name="Riano-Pachon D.M."/>
            <person name="Di Stilio V.S."/>
        </authorList>
    </citation>
    <scope>NUCLEOTIDE SEQUENCE [LARGE SCALE GENOMIC DNA]</scope>
    <source>
        <strain evidence="9">cv. WT478/WT964</strain>
        <tissue evidence="8">Leaves</tissue>
    </source>
</reference>
<name>A0A7J6WVQ3_THATH</name>
<dbReference type="Proteomes" id="UP000554482">
    <property type="component" value="Unassembled WGS sequence"/>
</dbReference>
<evidence type="ECO:0000256" key="2">
    <source>
        <dbReference type="ARBA" id="ARBA00022729"/>
    </source>
</evidence>
<feature type="signal peptide" evidence="6">
    <location>
        <begin position="1"/>
        <end position="25"/>
    </location>
</feature>
<evidence type="ECO:0000313" key="9">
    <source>
        <dbReference type="Proteomes" id="UP000554482"/>
    </source>
</evidence>
<sequence length="194" mass="19937">MDSSSSSNLLFITIILLSSSWVSMGSVEDLQQFGLAAAAGVAEASAWMTCAQKLLPCKDYLNSSTTPPSSCCDPLKEMINDDFKCLCNVFNDPIILKAINITQDVALKVVGACDAKIDVSVCNKDANTPPSSADANTPPSSADANTPPFSAESPSGGTAGSSNSTAKSSANGLSQVGGYCVITLFMSLFTSAAL</sequence>
<evidence type="ECO:0000256" key="1">
    <source>
        <dbReference type="ARBA" id="ARBA00009748"/>
    </source>
</evidence>
<dbReference type="Pfam" id="PF14368">
    <property type="entry name" value="LTP_2"/>
    <property type="match status" value="1"/>
</dbReference>
<dbReference type="PANTHER" id="PTHR33044">
    <property type="entry name" value="BIFUNCTIONAL INHIBITOR/LIPID-TRANSFER PROTEIN/SEED STORAGE 2S ALBUMIN SUPERFAMILY PROTEIN-RELATED"/>
    <property type="match status" value="1"/>
</dbReference>
<feature type="compositionally biased region" description="Low complexity" evidence="5">
    <location>
        <begin position="153"/>
        <end position="167"/>
    </location>
</feature>
<dbReference type="EMBL" id="JABWDY010009854">
    <property type="protein sequence ID" value="KAF5201133.1"/>
    <property type="molecule type" value="Genomic_DNA"/>
</dbReference>
<keyword evidence="4" id="KW-0325">Glycoprotein</keyword>
<evidence type="ECO:0000259" key="7">
    <source>
        <dbReference type="Pfam" id="PF14368"/>
    </source>
</evidence>
<evidence type="ECO:0000313" key="8">
    <source>
        <dbReference type="EMBL" id="KAF5201133.1"/>
    </source>
</evidence>
<keyword evidence="9" id="KW-1185">Reference proteome</keyword>
<dbReference type="CDD" id="cd00010">
    <property type="entry name" value="AAI_LTSS"/>
    <property type="match status" value="1"/>
</dbReference>